<dbReference type="Pfam" id="PF00484">
    <property type="entry name" value="Pro_CA"/>
    <property type="match status" value="1"/>
</dbReference>
<comment type="cofactor">
    <cofactor evidence="2">
        <name>Zn(2+)</name>
        <dbReference type="ChEBI" id="CHEBI:29105"/>
    </cofactor>
    <text evidence="2">Binds 1 zinc ion per subunit.</text>
</comment>
<organism evidence="3 4">
    <name type="scientific">Bradyrhizobium barranii subsp. apii</name>
    <dbReference type="NCBI Taxonomy" id="2819348"/>
    <lineage>
        <taxon>Bacteria</taxon>
        <taxon>Pseudomonadati</taxon>
        <taxon>Pseudomonadota</taxon>
        <taxon>Alphaproteobacteria</taxon>
        <taxon>Hyphomicrobiales</taxon>
        <taxon>Nitrobacteraceae</taxon>
        <taxon>Bradyrhizobium</taxon>
        <taxon>Bradyrhizobium barranii</taxon>
    </lineage>
</organism>
<accession>A0A8T5VJ85</accession>
<proteinExistence type="inferred from homology"/>
<dbReference type="SUPFAM" id="SSF53056">
    <property type="entry name" value="beta-carbonic anhydrase, cab"/>
    <property type="match status" value="1"/>
</dbReference>
<dbReference type="Gene3D" id="3.40.1050.10">
    <property type="entry name" value="Carbonic anhydrase"/>
    <property type="match status" value="1"/>
</dbReference>
<dbReference type="GO" id="GO:0004089">
    <property type="term" value="F:carbonate dehydratase activity"/>
    <property type="evidence" value="ECO:0007669"/>
    <property type="project" value="InterPro"/>
</dbReference>
<dbReference type="InterPro" id="IPR036874">
    <property type="entry name" value="Carbonic_anhydrase_sf"/>
</dbReference>
<evidence type="ECO:0000256" key="1">
    <source>
        <dbReference type="ARBA" id="ARBA00006217"/>
    </source>
</evidence>
<feature type="binding site" evidence="2">
    <location>
        <position position="19"/>
    </location>
    <ligand>
        <name>Zn(2+)</name>
        <dbReference type="ChEBI" id="CHEBI:29105"/>
    </ligand>
</feature>
<dbReference type="AlphaFoldDB" id="A0A8T5VJ85"/>
<evidence type="ECO:0000256" key="2">
    <source>
        <dbReference type="PIRSR" id="PIRSR601765-1"/>
    </source>
</evidence>
<dbReference type="RefSeq" id="WP_224581035.1">
    <property type="nucleotide sequence ID" value="NZ_CP096255.1"/>
</dbReference>
<gene>
    <name evidence="3" type="ORF">HAP41_0000013570</name>
</gene>
<dbReference type="Proteomes" id="UP000551709">
    <property type="component" value="Chromosome"/>
</dbReference>
<dbReference type="InterPro" id="IPR001765">
    <property type="entry name" value="Carbonic_anhydrase"/>
</dbReference>
<keyword evidence="2" id="KW-0862">Zinc</keyword>
<dbReference type="GO" id="GO:0008270">
    <property type="term" value="F:zinc ion binding"/>
    <property type="evidence" value="ECO:0007669"/>
    <property type="project" value="InterPro"/>
</dbReference>
<evidence type="ECO:0000313" key="4">
    <source>
        <dbReference type="Proteomes" id="UP000551709"/>
    </source>
</evidence>
<feature type="binding site" evidence="2">
    <location>
        <position position="21"/>
    </location>
    <ligand>
        <name>Zn(2+)</name>
        <dbReference type="ChEBI" id="CHEBI:29105"/>
    </ligand>
</feature>
<comment type="similarity">
    <text evidence="1">Belongs to the beta-class carbonic anhydrase family.</text>
</comment>
<name>A0A8T5VJ85_9BRAD</name>
<keyword evidence="2" id="KW-0479">Metal-binding</keyword>
<protein>
    <submittedName>
        <fullName evidence="3">Uncharacterized protein</fullName>
    </submittedName>
</protein>
<dbReference type="SMART" id="SM00947">
    <property type="entry name" value="Pro_CA"/>
    <property type="match status" value="1"/>
</dbReference>
<reference evidence="3" key="2">
    <citation type="submission" date="2022-04" db="EMBL/GenBank/DDBJ databases">
        <authorList>
            <person name="Bromfield E.S.P."/>
            <person name="Cloutier S."/>
        </authorList>
    </citation>
    <scope>NUCLEOTIDE SEQUENCE</scope>
    <source>
        <strain evidence="3">1S5</strain>
    </source>
</reference>
<sequence length="82" mass="8798">MPGSRETGKQRPFAAILGCSDARAPVELIFNEGPNDLFVIRVAGNGLGTEALGSLKYEAIVRSRRIASYINPDNCRSTMGLS</sequence>
<evidence type="ECO:0000313" key="3">
    <source>
        <dbReference type="EMBL" id="UPT91710.1"/>
    </source>
</evidence>
<dbReference type="EMBL" id="CP096255">
    <property type="protein sequence ID" value="UPT91710.1"/>
    <property type="molecule type" value="Genomic_DNA"/>
</dbReference>
<reference evidence="3" key="1">
    <citation type="journal article" date="2017" name="Syst. Appl. Microbiol.">
        <title>Soybeans inoculated with root zone soils of Canadian native legumes harbour diverse and novel Bradyrhizobium spp. that possess agricultural potential.</title>
        <authorList>
            <person name="Bromfield E.S.P."/>
            <person name="Cloutier S."/>
            <person name="Tambong J.T."/>
            <person name="Tran Thi T.V."/>
        </authorList>
    </citation>
    <scope>NUCLEOTIDE SEQUENCE</scope>
    <source>
        <strain evidence="3">1S5</strain>
    </source>
</reference>